<name>E4NIP0_KITSK</name>
<reference evidence="2 3" key="1">
    <citation type="journal article" date="2010" name="DNA Res.">
        <title>Genome sequence of Kitasatospora setae NBRC 14216T: an evolutionary snapshot of the family Streptomycetaceae.</title>
        <authorList>
            <person name="Ichikawa N."/>
            <person name="Oguchi A."/>
            <person name="Ikeda H."/>
            <person name="Ishikawa J."/>
            <person name="Kitani S."/>
            <person name="Watanabe Y."/>
            <person name="Nakamura S."/>
            <person name="Katano Y."/>
            <person name="Kishi E."/>
            <person name="Sasagawa M."/>
            <person name="Ankai A."/>
            <person name="Fukui S."/>
            <person name="Hashimoto Y."/>
            <person name="Kamata S."/>
            <person name="Otoguro M."/>
            <person name="Tanikawa S."/>
            <person name="Nihira T."/>
            <person name="Horinouchi S."/>
            <person name="Ohnishi Y."/>
            <person name="Hayakawa M."/>
            <person name="Kuzuyama T."/>
            <person name="Arisawa A."/>
            <person name="Nomoto F."/>
            <person name="Miura H."/>
            <person name="Takahashi Y."/>
            <person name="Fujita N."/>
        </authorList>
    </citation>
    <scope>NUCLEOTIDE SEQUENCE [LARGE SCALE GENOMIC DNA]</scope>
    <source>
        <strain evidence="3">ATCC 33774 / DSM 43861 / JCM 3304 / KCC A-0304 / NBRC 14216 / KM-6054</strain>
    </source>
</reference>
<evidence type="ECO:0000313" key="2">
    <source>
        <dbReference type="EMBL" id="BAJ32838.1"/>
    </source>
</evidence>
<evidence type="ECO:0000313" key="3">
    <source>
        <dbReference type="Proteomes" id="UP000007076"/>
    </source>
</evidence>
<dbReference type="CAZy" id="CBM16">
    <property type="family name" value="Carbohydrate-Binding Module Family 16"/>
</dbReference>
<feature type="compositionally biased region" description="Polar residues" evidence="1">
    <location>
        <begin position="220"/>
        <end position="236"/>
    </location>
</feature>
<dbReference type="PATRIC" id="fig|452652.3.peg.7116"/>
<accession>E4NIP0</accession>
<sequence length="236" mass="24604">MSRRRVSDGLPVAAVFGAVALAATATLGLGGPASSAEPPQIDVIGNGTFTAPPAHSGTPTDWLCQESASVRDDPDWGRLLEGAPSAGELAWCTQRVTVLPNSTYTLRAGVRGPYVFLGTEGGGPGETVQNWSNNPDWNALTVTVTTGPDSTSLLVRLHGWYGQAPYQVKWVDMFGPGVLPSWCVPPSWTSPAPPSSPPPSRTSTAEPGSTANDTPAPDRTTVSPSFRPTGPCPSQR</sequence>
<dbReference type="Proteomes" id="UP000007076">
    <property type="component" value="Chromosome"/>
</dbReference>
<dbReference type="STRING" id="452652.KSE_70810"/>
<dbReference type="eggNOG" id="COG3469">
    <property type="taxonomic scope" value="Bacteria"/>
</dbReference>
<keyword evidence="3" id="KW-1185">Reference proteome</keyword>
<dbReference type="HOGENOM" id="CLU_089602_0_0_11"/>
<dbReference type="Gene3D" id="2.60.120.260">
    <property type="entry name" value="Galactose-binding domain-like"/>
    <property type="match status" value="1"/>
</dbReference>
<dbReference type="EMBL" id="AP010968">
    <property type="protein sequence ID" value="BAJ32838.1"/>
    <property type="molecule type" value="Genomic_DNA"/>
</dbReference>
<gene>
    <name evidence="2" type="ordered locus">KSE_70810</name>
</gene>
<proteinExistence type="predicted"/>
<evidence type="ECO:0008006" key="4">
    <source>
        <dbReference type="Google" id="ProtNLM"/>
    </source>
</evidence>
<organism evidence="2 3">
    <name type="scientific">Kitasatospora setae (strain ATCC 33774 / DSM 43861 / JCM 3304 / KCC A-0304 / NBRC 14216 / KM-6054)</name>
    <name type="common">Streptomyces setae</name>
    <dbReference type="NCBI Taxonomy" id="452652"/>
    <lineage>
        <taxon>Bacteria</taxon>
        <taxon>Bacillati</taxon>
        <taxon>Actinomycetota</taxon>
        <taxon>Actinomycetes</taxon>
        <taxon>Kitasatosporales</taxon>
        <taxon>Streptomycetaceae</taxon>
        <taxon>Kitasatospora</taxon>
    </lineage>
</organism>
<feature type="region of interest" description="Disordered" evidence="1">
    <location>
        <begin position="188"/>
        <end position="236"/>
    </location>
</feature>
<evidence type="ECO:0000256" key="1">
    <source>
        <dbReference type="SAM" id="MobiDB-lite"/>
    </source>
</evidence>
<feature type="compositionally biased region" description="Pro residues" evidence="1">
    <location>
        <begin position="191"/>
        <end position="200"/>
    </location>
</feature>
<dbReference type="AlphaFoldDB" id="E4NIP0"/>
<protein>
    <recommendedName>
        <fullName evidence="4">CBM-cenC domain-containing protein</fullName>
    </recommendedName>
</protein>
<dbReference type="KEGG" id="ksk:KSE_70810"/>